<comment type="caution">
    <text evidence="1">The sequence shown here is derived from an EMBL/GenBank/DDBJ whole genome shotgun (WGS) entry which is preliminary data.</text>
</comment>
<proteinExistence type="predicted"/>
<name>A0AAV0WFX2_9HEMI</name>
<dbReference type="Proteomes" id="UP001160148">
    <property type="component" value="Unassembled WGS sequence"/>
</dbReference>
<sequence>MKCAWRQILSTYKETGNGSKNDTLQKQDFPRLLQAFMTSIEPNQSANLKAGFKKCGIYPASAHEILKSFTNSECDQSPIVESFKSFLKNKRNTITGLDNTTYQCEQLFFINEQ</sequence>
<protein>
    <submittedName>
        <fullName evidence="1">Uncharacterized protein</fullName>
    </submittedName>
</protein>
<gene>
    <name evidence="1" type="ORF">MEUPH1_LOCUS10535</name>
</gene>
<organism evidence="1 2">
    <name type="scientific">Macrosiphum euphorbiae</name>
    <name type="common">potato aphid</name>
    <dbReference type="NCBI Taxonomy" id="13131"/>
    <lineage>
        <taxon>Eukaryota</taxon>
        <taxon>Metazoa</taxon>
        <taxon>Ecdysozoa</taxon>
        <taxon>Arthropoda</taxon>
        <taxon>Hexapoda</taxon>
        <taxon>Insecta</taxon>
        <taxon>Pterygota</taxon>
        <taxon>Neoptera</taxon>
        <taxon>Paraneoptera</taxon>
        <taxon>Hemiptera</taxon>
        <taxon>Sternorrhyncha</taxon>
        <taxon>Aphidomorpha</taxon>
        <taxon>Aphidoidea</taxon>
        <taxon>Aphididae</taxon>
        <taxon>Macrosiphini</taxon>
        <taxon>Macrosiphum</taxon>
    </lineage>
</organism>
<keyword evidence="2" id="KW-1185">Reference proteome</keyword>
<evidence type="ECO:0000313" key="2">
    <source>
        <dbReference type="Proteomes" id="UP001160148"/>
    </source>
</evidence>
<accession>A0AAV0WFX2</accession>
<reference evidence="1 2" key="1">
    <citation type="submission" date="2023-01" db="EMBL/GenBank/DDBJ databases">
        <authorList>
            <person name="Whitehead M."/>
        </authorList>
    </citation>
    <scope>NUCLEOTIDE SEQUENCE [LARGE SCALE GENOMIC DNA]</scope>
</reference>
<evidence type="ECO:0000313" key="1">
    <source>
        <dbReference type="EMBL" id="CAI6354552.1"/>
    </source>
</evidence>
<dbReference type="AlphaFoldDB" id="A0AAV0WFX2"/>
<dbReference type="EMBL" id="CARXXK010000002">
    <property type="protein sequence ID" value="CAI6354552.1"/>
    <property type="molecule type" value="Genomic_DNA"/>
</dbReference>